<gene>
    <name evidence="1" type="ORF">FIBSPDRAFT_142097</name>
</gene>
<name>A0A166T0B5_9AGAM</name>
<protein>
    <recommendedName>
        <fullName evidence="3">F-box domain-containing protein</fullName>
    </recommendedName>
</protein>
<dbReference type="Proteomes" id="UP000076532">
    <property type="component" value="Unassembled WGS sequence"/>
</dbReference>
<evidence type="ECO:0000313" key="2">
    <source>
        <dbReference type="Proteomes" id="UP000076532"/>
    </source>
</evidence>
<proteinExistence type="predicted"/>
<dbReference type="EMBL" id="KV417495">
    <property type="protein sequence ID" value="KZP30040.1"/>
    <property type="molecule type" value="Genomic_DNA"/>
</dbReference>
<keyword evidence="2" id="KW-1185">Reference proteome</keyword>
<sequence length="319" mass="35823">MDRTPLEIWAKILGHACTDSGVTGRRLSLVSKFIREASAAVKLQSISIHGRWQMIAFYQLLQQTPPHLRHIRYLFLSTTPLPPTGRGLAHFAPPPMTSKREESLVDGEETEQLRTACQGVLAAVAECVEILYLDVRAEHLRWYLPTTSFPQLAELASNGPVIPVSHTIPELNTTPCSPYPKLRCWHLTGLHLMWRGEGAFATIRTAAPAITHARFSGLREYSGFVSDMRAGLPETIQHFYVKPAGLPAGWRGNARASYRNFRDGLKMLNLTDSRLVLLPEYRTDENFGTCTTSEWEERINGGDGCWSLRERVLPEINCD</sequence>
<organism evidence="1 2">
    <name type="scientific">Athelia psychrophila</name>
    <dbReference type="NCBI Taxonomy" id="1759441"/>
    <lineage>
        <taxon>Eukaryota</taxon>
        <taxon>Fungi</taxon>
        <taxon>Dikarya</taxon>
        <taxon>Basidiomycota</taxon>
        <taxon>Agaricomycotina</taxon>
        <taxon>Agaricomycetes</taxon>
        <taxon>Agaricomycetidae</taxon>
        <taxon>Atheliales</taxon>
        <taxon>Atheliaceae</taxon>
        <taxon>Athelia</taxon>
    </lineage>
</organism>
<reference evidence="1 2" key="1">
    <citation type="journal article" date="2016" name="Mol. Biol. Evol.">
        <title>Comparative Genomics of Early-Diverging Mushroom-Forming Fungi Provides Insights into the Origins of Lignocellulose Decay Capabilities.</title>
        <authorList>
            <person name="Nagy L.G."/>
            <person name="Riley R."/>
            <person name="Tritt A."/>
            <person name="Adam C."/>
            <person name="Daum C."/>
            <person name="Floudas D."/>
            <person name="Sun H."/>
            <person name="Yadav J.S."/>
            <person name="Pangilinan J."/>
            <person name="Larsson K.H."/>
            <person name="Matsuura K."/>
            <person name="Barry K."/>
            <person name="Labutti K."/>
            <person name="Kuo R."/>
            <person name="Ohm R.A."/>
            <person name="Bhattacharya S.S."/>
            <person name="Shirouzu T."/>
            <person name="Yoshinaga Y."/>
            <person name="Martin F.M."/>
            <person name="Grigoriev I.V."/>
            <person name="Hibbett D.S."/>
        </authorList>
    </citation>
    <scope>NUCLEOTIDE SEQUENCE [LARGE SCALE GENOMIC DNA]</scope>
    <source>
        <strain evidence="1 2">CBS 109695</strain>
    </source>
</reference>
<evidence type="ECO:0008006" key="3">
    <source>
        <dbReference type="Google" id="ProtNLM"/>
    </source>
</evidence>
<accession>A0A166T0B5</accession>
<evidence type="ECO:0000313" key="1">
    <source>
        <dbReference type="EMBL" id="KZP30040.1"/>
    </source>
</evidence>
<dbReference type="AlphaFoldDB" id="A0A166T0B5"/>
<dbReference type="OrthoDB" id="2724111at2759"/>